<evidence type="ECO:0000313" key="2">
    <source>
        <dbReference type="Proteomes" id="UP001186974"/>
    </source>
</evidence>
<gene>
    <name evidence="1" type="ORF">LTS18_011925</name>
</gene>
<sequence>MIPLEKPDPIVFKPTEESAPPAPPPPPPAADAEQPGHTDTNINTHSQKVEQAAKQDPKMVPLEKKPDPVAVTPTEESPAAAGGGNDKQNEPLAAAAAVPDKQQEAEDDDPVKRMQAK</sequence>
<evidence type="ECO:0000313" key="1">
    <source>
        <dbReference type="EMBL" id="KAK3055081.1"/>
    </source>
</evidence>
<name>A0ACC3CY03_9PEZI</name>
<keyword evidence="2" id="KW-1185">Reference proteome</keyword>
<feature type="non-terminal residue" evidence="1">
    <location>
        <position position="117"/>
    </location>
</feature>
<dbReference type="EMBL" id="JAWDJW010009836">
    <property type="protein sequence ID" value="KAK3055081.1"/>
    <property type="molecule type" value="Genomic_DNA"/>
</dbReference>
<organism evidence="1 2">
    <name type="scientific">Coniosporium uncinatum</name>
    <dbReference type="NCBI Taxonomy" id="93489"/>
    <lineage>
        <taxon>Eukaryota</taxon>
        <taxon>Fungi</taxon>
        <taxon>Dikarya</taxon>
        <taxon>Ascomycota</taxon>
        <taxon>Pezizomycotina</taxon>
        <taxon>Dothideomycetes</taxon>
        <taxon>Dothideomycetes incertae sedis</taxon>
        <taxon>Coniosporium</taxon>
    </lineage>
</organism>
<accession>A0ACC3CY03</accession>
<dbReference type="Proteomes" id="UP001186974">
    <property type="component" value="Unassembled WGS sequence"/>
</dbReference>
<comment type="caution">
    <text evidence="1">The sequence shown here is derived from an EMBL/GenBank/DDBJ whole genome shotgun (WGS) entry which is preliminary data.</text>
</comment>
<protein>
    <submittedName>
        <fullName evidence="1">Uncharacterized protein</fullName>
    </submittedName>
</protein>
<reference evidence="1" key="1">
    <citation type="submission" date="2024-09" db="EMBL/GenBank/DDBJ databases">
        <title>Black Yeasts Isolated from many extreme environments.</title>
        <authorList>
            <person name="Coleine C."/>
            <person name="Stajich J.E."/>
            <person name="Selbmann L."/>
        </authorList>
    </citation>
    <scope>NUCLEOTIDE SEQUENCE</scope>
    <source>
        <strain evidence="1">CCFEE 5737</strain>
    </source>
</reference>
<proteinExistence type="predicted"/>